<dbReference type="EMBL" id="CQPD01000040">
    <property type="protein sequence ID" value="CNU80359.1"/>
    <property type="molecule type" value="Genomic_DNA"/>
</dbReference>
<organism evidence="1 4">
    <name type="scientific">Salmonella enterica subsp. enterica serovar Bovismorbificans</name>
    <dbReference type="NCBI Taxonomy" id="58097"/>
    <lineage>
        <taxon>Bacteria</taxon>
        <taxon>Pseudomonadati</taxon>
        <taxon>Pseudomonadota</taxon>
        <taxon>Gammaproteobacteria</taxon>
        <taxon>Enterobacterales</taxon>
        <taxon>Enterobacteriaceae</taxon>
        <taxon>Salmonella</taxon>
    </lineage>
</organism>
<dbReference type="Proteomes" id="UP000041314">
    <property type="component" value="Unassembled WGS sequence"/>
</dbReference>
<reference evidence="3 4" key="1">
    <citation type="submission" date="2015-03" db="EMBL/GenBank/DDBJ databases">
        <authorList>
            <consortium name="Pathogen Informatics"/>
        </authorList>
    </citation>
    <scope>NUCLEOTIDE SEQUENCE [LARGE SCALE GENOMIC DNA]</scope>
    <source>
        <strain evidence="2 3">A1104</strain>
        <strain evidence="1 4">D4891</strain>
    </source>
</reference>
<accession>A0A655DR89</accession>
<evidence type="ECO:0000313" key="4">
    <source>
        <dbReference type="Proteomes" id="UP000042394"/>
    </source>
</evidence>
<dbReference type="Proteomes" id="UP000042394">
    <property type="component" value="Unassembled WGS sequence"/>
</dbReference>
<gene>
    <name evidence="2" type="ORF">ERS008198_03643</name>
    <name evidence="1" type="ORF">ERS008207_03517</name>
</gene>
<evidence type="ECO:0000313" key="1">
    <source>
        <dbReference type="EMBL" id="CNU80359.1"/>
    </source>
</evidence>
<protein>
    <submittedName>
        <fullName evidence="1">Uncharacterized protein</fullName>
    </submittedName>
</protein>
<dbReference type="EMBL" id="CQPA01000037">
    <property type="protein sequence ID" value="CNU81989.1"/>
    <property type="molecule type" value="Genomic_DNA"/>
</dbReference>
<evidence type="ECO:0000313" key="2">
    <source>
        <dbReference type="EMBL" id="CNU81989.1"/>
    </source>
</evidence>
<evidence type="ECO:0000313" key="3">
    <source>
        <dbReference type="Proteomes" id="UP000041314"/>
    </source>
</evidence>
<name>A0A655DR89_SALET</name>
<proteinExistence type="predicted"/>
<dbReference type="AlphaFoldDB" id="A0A655DR89"/>
<sequence length="72" mass="8010">MKTGIFAGANGAGEINTRNHRKMTDNFPFSGDSQSIFIIQAGPVDIHRHITCRQLTLFEMLHGCEGFTVLLF</sequence>